<comment type="caution">
    <text evidence="1">The sequence shown here is derived from an EMBL/GenBank/DDBJ whole genome shotgun (WGS) entry which is preliminary data.</text>
</comment>
<dbReference type="Proteomes" id="UP000798662">
    <property type="component" value="Chromosome 1"/>
</dbReference>
<reference evidence="1" key="1">
    <citation type="submission" date="2019-11" db="EMBL/GenBank/DDBJ databases">
        <title>Nori genome reveals adaptations in red seaweeds to the harsh intertidal environment.</title>
        <authorList>
            <person name="Wang D."/>
            <person name="Mao Y."/>
        </authorList>
    </citation>
    <scope>NUCLEOTIDE SEQUENCE</scope>
    <source>
        <tissue evidence="1">Gametophyte</tissue>
    </source>
</reference>
<name>A0ACC3BSM0_PYRYE</name>
<dbReference type="EMBL" id="CM020618">
    <property type="protein sequence ID" value="KAK1860912.1"/>
    <property type="molecule type" value="Genomic_DNA"/>
</dbReference>
<organism evidence="1 2">
    <name type="scientific">Pyropia yezoensis</name>
    <name type="common">Susabi-nori</name>
    <name type="synonym">Porphyra yezoensis</name>
    <dbReference type="NCBI Taxonomy" id="2788"/>
    <lineage>
        <taxon>Eukaryota</taxon>
        <taxon>Rhodophyta</taxon>
        <taxon>Bangiophyceae</taxon>
        <taxon>Bangiales</taxon>
        <taxon>Bangiaceae</taxon>
        <taxon>Pyropia</taxon>
    </lineage>
</organism>
<accession>A0ACC3BSM0</accession>
<proteinExistence type="predicted"/>
<sequence length="447" mass="47704">MDVLPSSLDAARLFGLPSTHPFVYLASVLQETCGQIEEASKHELLVSVTVSQMGRRNGVLLFASGYLKRTPGVKPSAQVEAQMAVGMDSLLTALQQVNLERRRSRGSGSPTPSEGSLVPTASEMALLADDVVRGSLLGRDNSDLGDDYEDAEGMYDDDADALELPDPDPDSGARVTDEVGAPAAAAADSSTQTRPSPSLSGRGVAEADGPHRVRPPAGVEAAAEDRRQRQLSPPVGDGVAGRPGNVRRYILAETFTLPGLTTAPVRIRMAPGRGSRIAPPDGDLVDVDIPRALVEDTVKELTVSGRGDSLRQRLNEFTALYKYVLDTLVKRQCADPVKREKVNHPYIGITPEAVRGKKVSFTMASGKRWTVTSPTFFNSRNMKIPTTLAVILLMKHTGDPFVHWLIGLFCGGAMAPADVAAPAQATAGKNKTARVPLDAQVRESRPV</sequence>
<evidence type="ECO:0000313" key="2">
    <source>
        <dbReference type="Proteomes" id="UP000798662"/>
    </source>
</evidence>
<protein>
    <submittedName>
        <fullName evidence="1">Uncharacterized protein</fullName>
    </submittedName>
</protein>
<gene>
    <name evidence="1" type="ORF">I4F81_003498</name>
</gene>
<evidence type="ECO:0000313" key="1">
    <source>
        <dbReference type="EMBL" id="KAK1860912.1"/>
    </source>
</evidence>
<keyword evidence="2" id="KW-1185">Reference proteome</keyword>